<accession>A0A1D2YVY3</accession>
<evidence type="ECO:0000313" key="3">
    <source>
        <dbReference type="Proteomes" id="UP000243739"/>
    </source>
</evidence>
<dbReference type="EMBL" id="MIJF01000012">
    <property type="protein sequence ID" value="OEF99898.1"/>
    <property type="molecule type" value="Genomic_DNA"/>
</dbReference>
<name>A0A1D2YVY3_9BACI</name>
<gene>
    <name evidence="2" type="ORF">BHF71_07240</name>
</gene>
<evidence type="ECO:0000256" key="1">
    <source>
        <dbReference type="SAM" id="Phobius"/>
    </source>
</evidence>
<dbReference type="RefSeq" id="WP_069656204.1">
    <property type="nucleotide sequence ID" value="NZ_MIJF01000012.1"/>
</dbReference>
<dbReference type="Proteomes" id="UP000243739">
    <property type="component" value="Unassembled WGS sequence"/>
</dbReference>
<keyword evidence="3" id="KW-1185">Reference proteome</keyword>
<reference evidence="2 3" key="1">
    <citation type="submission" date="2016-09" db="EMBL/GenBank/DDBJ databases">
        <title>Draft genome sequence for the type strain of Vulcanibacillus modesticaldus BR, a strictly anaerobic, moderately thermophilic, and nitrate-reducing bacterium from deep sea-hydrothermal vents of the Mid-Atlantic Ridge.</title>
        <authorList>
            <person name="Abin C.A."/>
            <person name="Hollibaugh J.T."/>
        </authorList>
    </citation>
    <scope>NUCLEOTIDE SEQUENCE [LARGE SCALE GENOMIC DNA]</scope>
    <source>
        <strain evidence="2 3">BR</strain>
    </source>
</reference>
<keyword evidence="1" id="KW-0812">Transmembrane</keyword>
<proteinExistence type="predicted"/>
<keyword evidence="1" id="KW-0472">Membrane</keyword>
<organism evidence="2 3">
    <name type="scientific">Vulcanibacillus modesticaldus</name>
    <dbReference type="NCBI Taxonomy" id="337097"/>
    <lineage>
        <taxon>Bacteria</taxon>
        <taxon>Bacillati</taxon>
        <taxon>Bacillota</taxon>
        <taxon>Bacilli</taxon>
        <taxon>Bacillales</taxon>
        <taxon>Bacillaceae</taxon>
        <taxon>Vulcanibacillus</taxon>
    </lineage>
</organism>
<sequence>MNFLILLVFIVVIIGILYSNRKVNENLLVLKLFGYYLLGAFYLNLNGLVIPIGIIISLFLKSKINRSIKLGASIFGFIMMIIGFLF</sequence>
<feature type="transmembrane region" description="Helical" evidence="1">
    <location>
        <begin position="35"/>
        <end position="60"/>
    </location>
</feature>
<keyword evidence="1" id="KW-1133">Transmembrane helix</keyword>
<dbReference type="STRING" id="337097.BHF71_07240"/>
<comment type="caution">
    <text evidence="2">The sequence shown here is derived from an EMBL/GenBank/DDBJ whole genome shotgun (WGS) entry which is preliminary data.</text>
</comment>
<evidence type="ECO:0000313" key="2">
    <source>
        <dbReference type="EMBL" id="OEF99898.1"/>
    </source>
</evidence>
<protein>
    <submittedName>
        <fullName evidence="2">Uncharacterized protein</fullName>
    </submittedName>
</protein>
<feature type="transmembrane region" description="Helical" evidence="1">
    <location>
        <begin position="67"/>
        <end position="85"/>
    </location>
</feature>
<dbReference type="AlphaFoldDB" id="A0A1D2YVY3"/>